<evidence type="ECO:0000256" key="7">
    <source>
        <dbReference type="ARBA" id="ARBA00022898"/>
    </source>
</evidence>
<evidence type="ECO:0000313" key="13">
    <source>
        <dbReference type="EMBL" id="GHD44793.1"/>
    </source>
</evidence>
<comment type="similarity">
    <text evidence="3">Belongs to the NMT1/THI5 family.</text>
</comment>
<dbReference type="Proteomes" id="UP000630353">
    <property type="component" value="Unassembled WGS sequence"/>
</dbReference>
<reference evidence="13" key="2">
    <citation type="submission" date="2020-09" db="EMBL/GenBank/DDBJ databases">
        <authorList>
            <person name="Sun Q."/>
            <person name="Kim S."/>
        </authorList>
    </citation>
    <scope>NUCLEOTIDE SEQUENCE</scope>
    <source>
        <strain evidence="13">KCTC 42651</strain>
    </source>
</reference>
<keyword evidence="14" id="KW-1185">Reference proteome</keyword>
<dbReference type="EMBL" id="BMZS01000002">
    <property type="protein sequence ID" value="GHD44793.1"/>
    <property type="molecule type" value="Genomic_DNA"/>
</dbReference>
<evidence type="ECO:0000256" key="2">
    <source>
        <dbReference type="ARBA" id="ARBA00004948"/>
    </source>
</evidence>
<name>A0A919CNP4_9PROT</name>
<proteinExistence type="inferred from homology"/>
<keyword evidence="5" id="KW-0808">Transferase</keyword>
<evidence type="ECO:0000256" key="8">
    <source>
        <dbReference type="ARBA" id="ARBA00022977"/>
    </source>
</evidence>
<evidence type="ECO:0000256" key="1">
    <source>
        <dbReference type="ARBA" id="ARBA00003469"/>
    </source>
</evidence>
<dbReference type="GO" id="GO:0016740">
    <property type="term" value="F:transferase activity"/>
    <property type="evidence" value="ECO:0007669"/>
    <property type="project" value="UniProtKB-KW"/>
</dbReference>
<keyword evidence="8" id="KW-0784">Thiamine biosynthesis</keyword>
<evidence type="ECO:0000256" key="11">
    <source>
        <dbReference type="ARBA" id="ARBA00048179"/>
    </source>
</evidence>
<dbReference type="PROSITE" id="PS51318">
    <property type="entry name" value="TAT"/>
    <property type="match status" value="1"/>
</dbReference>
<comment type="caution">
    <text evidence="13">The sequence shown here is derived from an EMBL/GenBank/DDBJ whole genome shotgun (WGS) entry which is preliminary data.</text>
</comment>
<dbReference type="InterPro" id="IPR027939">
    <property type="entry name" value="NMT1/THI5"/>
</dbReference>
<dbReference type="AlphaFoldDB" id="A0A919CNP4"/>
<evidence type="ECO:0000313" key="14">
    <source>
        <dbReference type="Proteomes" id="UP000630353"/>
    </source>
</evidence>
<dbReference type="GO" id="GO:0046872">
    <property type="term" value="F:metal ion binding"/>
    <property type="evidence" value="ECO:0007669"/>
    <property type="project" value="UniProtKB-KW"/>
</dbReference>
<accession>A0A919CNP4</accession>
<sequence>MTSESRYQTVSRRTLLQAAGAAALTAGGGLMSARALASGKTALNLQLGWLIGGNQIGEVCAKQLGYYAAEGIELTIQPGGPSIDGVAMVASGRFEIGQLSSSPSLMLAVSQDIPIRCFAVGAQQHPYTFFSLSKNPVREPKDLIGKKIGIQKTGIILLRALLAKNGIAEDKVEIIPSGGDMSPLMTGQVDVFTGWQTNTTALKVLGDQRVDMKLWDTGVRLYGLPYYATVDTLTKHADTLKKYIAATAKGWQYTHENPDKAVDLLVKEYPNLKRDDERLAVDVMLKFAFNGNTKANGWGAMDPAVWQDQIDQYASLGQFSKRVPKLDEVMTLDLLKATEQSRPRIG</sequence>
<dbReference type="Gene3D" id="3.40.190.10">
    <property type="entry name" value="Periplasmic binding protein-like II"/>
    <property type="match status" value="2"/>
</dbReference>
<dbReference type="PANTHER" id="PTHR31528:SF1">
    <property type="entry name" value="4-AMINO-5-HYDROXYMETHYL-2-METHYLPYRIMIDINE PHOSPHATE SYNTHASE THI11-RELATED"/>
    <property type="match status" value="1"/>
</dbReference>
<dbReference type="PANTHER" id="PTHR31528">
    <property type="entry name" value="4-AMINO-5-HYDROXYMETHYL-2-METHYLPYRIMIDINE PHOSPHATE SYNTHASE THI11-RELATED"/>
    <property type="match status" value="1"/>
</dbReference>
<evidence type="ECO:0000256" key="4">
    <source>
        <dbReference type="ARBA" id="ARBA00011738"/>
    </source>
</evidence>
<evidence type="ECO:0000256" key="10">
    <source>
        <dbReference type="ARBA" id="ARBA00033171"/>
    </source>
</evidence>
<protein>
    <recommendedName>
        <fullName evidence="10">Thiamine pyrimidine synthase</fullName>
    </recommendedName>
</protein>
<dbReference type="InterPro" id="IPR006311">
    <property type="entry name" value="TAT_signal"/>
</dbReference>
<comment type="function">
    <text evidence="1">Responsible for the formation of the pyrimidine heterocycle in the thiamine biosynthesis pathway. Catalyzes the formation of hydroxymethylpyrimidine phosphate (HMP-P) from histidine and pyridoxal phosphate (PLP). The protein uses PLP and the active site histidine to form HMP-P, generating an inactive enzyme. The enzyme can only undergo a single turnover, which suggests it is a suicide enzyme.</text>
</comment>
<feature type="domain" description="SsuA/THI5-like" evidence="12">
    <location>
        <begin position="55"/>
        <end position="261"/>
    </location>
</feature>
<dbReference type="SUPFAM" id="SSF53850">
    <property type="entry name" value="Periplasmic binding protein-like II"/>
    <property type="match status" value="1"/>
</dbReference>
<evidence type="ECO:0000256" key="3">
    <source>
        <dbReference type="ARBA" id="ARBA00009406"/>
    </source>
</evidence>
<evidence type="ECO:0000256" key="6">
    <source>
        <dbReference type="ARBA" id="ARBA00022723"/>
    </source>
</evidence>
<dbReference type="RefSeq" id="WP_189988070.1">
    <property type="nucleotide sequence ID" value="NZ_BMZS01000002.1"/>
</dbReference>
<dbReference type="InterPro" id="IPR015168">
    <property type="entry name" value="SsuA/THI5"/>
</dbReference>
<evidence type="ECO:0000256" key="9">
    <source>
        <dbReference type="ARBA" id="ARBA00023004"/>
    </source>
</evidence>
<evidence type="ECO:0000259" key="12">
    <source>
        <dbReference type="Pfam" id="PF09084"/>
    </source>
</evidence>
<evidence type="ECO:0000256" key="5">
    <source>
        <dbReference type="ARBA" id="ARBA00022679"/>
    </source>
</evidence>
<keyword evidence="6" id="KW-0479">Metal-binding</keyword>
<comment type="subunit">
    <text evidence="4">Homodimer.</text>
</comment>
<comment type="catalytic activity">
    <reaction evidence="11">
        <text>N(6)-(pyridoxal phosphate)-L-lysyl-[4-amino-5-hydroxymethyl-2-methylpyrimidine phosphate synthase] + L-histidyl-[4-amino-5-hydroxymethyl-2-methylpyrimidine phosphate synthase] + 2 Fe(3+) + 4 H2O = L-lysyl-[4-amino-5-hydroxymethyl-2-methylpyrimidine phosphate synthase] + (2S)-2-amino-5-hydroxy-4-oxopentanoyl-[4-amino-5-hydroxymethyl-2-methylpyrimidine phosphate synthase] + 4-amino-2-methyl-5-(phosphooxymethyl)pyrimidine + 3-oxopropanoate + 2 Fe(2+) + 2 H(+)</text>
        <dbReference type="Rhea" id="RHEA:65756"/>
        <dbReference type="Rhea" id="RHEA-COMP:16892"/>
        <dbReference type="Rhea" id="RHEA-COMP:16893"/>
        <dbReference type="Rhea" id="RHEA-COMP:16894"/>
        <dbReference type="Rhea" id="RHEA-COMP:16895"/>
        <dbReference type="ChEBI" id="CHEBI:15377"/>
        <dbReference type="ChEBI" id="CHEBI:15378"/>
        <dbReference type="ChEBI" id="CHEBI:29033"/>
        <dbReference type="ChEBI" id="CHEBI:29034"/>
        <dbReference type="ChEBI" id="CHEBI:29969"/>
        <dbReference type="ChEBI" id="CHEBI:29979"/>
        <dbReference type="ChEBI" id="CHEBI:33190"/>
        <dbReference type="ChEBI" id="CHEBI:58354"/>
        <dbReference type="ChEBI" id="CHEBI:143915"/>
        <dbReference type="ChEBI" id="CHEBI:157692"/>
    </reaction>
    <physiologicalReaction direction="left-to-right" evidence="11">
        <dbReference type="Rhea" id="RHEA:65757"/>
    </physiologicalReaction>
</comment>
<keyword evidence="9" id="KW-0408">Iron</keyword>
<dbReference type="Pfam" id="PF09084">
    <property type="entry name" value="NMT1"/>
    <property type="match status" value="1"/>
</dbReference>
<comment type="pathway">
    <text evidence="2">Cofactor biosynthesis; thiamine diphosphate biosynthesis.</text>
</comment>
<organism evidence="13 14">
    <name type="scientific">Thalassobaculum fulvum</name>
    <dbReference type="NCBI Taxonomy" id="1633335"/>
    <lineage>
        <taxon>Bacteria</taxon>
        <taxon>Pseudomonadati</taxon>
        <taxon>Pseudomonadota</taxon>
        <taxon>Alphaproteobacteria</taxon>
        <taxon>Rhodospirillales</taxon>
        <taxon>Thalassobaculaceae</taxon>
        <taxon>Thalassobaculum</taxon>
    </lineage>
</organism>
<keyword evidence="7" id="KW-0663">Pyridoxal phosphate</keyword>
<dbReference type="GO" id="GO:0009228">
    <property type="term" value="P:thiamine biosynthetic process"/>
    <property type="evidence" value="ECO:0007669"/>
    <property type="project" value="UniProtKB-KW"/>
</dbReference>
<reference evidence="13" key="1">
    <citation type="journal article" date="2014" name="Int. J. Syst. Evol. Microbiol.">
        <title>Complete genome sequence of Corynebacterium casei LMG S-19264T (=DSM 44701T), isolated from a smear-ripened cheese.</title>
        <authorList>
            <consortium name="US DOE Joint Genome Institute (JGI-PGF)"/>
            <person name="Walter F."/>
            <person name="Albersmeier A."/>
            <person name="Kalinowski J."/>
            <person name="Ruckert C."/>
        </authorList>
    </citation>
    <scope>NUCLEOTIDE SEQUENCE</scope>
    <source>
        <strain evidence="13">KCTC 42651</strain>
    </source>
</reference>
<gene>
    <name evidence="13" type="ORF">GCM10017083_12640</name>
</gene>